<dbReference type="Pfam" id="PF02617">
    <property type="entry name" value="ClpS"/>
    <property type="match status" value="1"/>
</dbReference>
<proteinExistence type="inferred from homology"/>
<evidence type="ECO:0000256" key="1">
    <source>
        <dbReference type="HAMAP-Rule" id="MF_00302"/>
    </source>
</evidence>
<accession>A0ABT9AMQ0</accession>
<dbReference type="PANTHER" id="PTHR33473:SF19">
    <property type="entry name" value="ATP-DEPENDENT CLP PROTEASE ADAPTER PROTEIN CLPS"/>
    <property type="match status" value="1"/>
</dbReference>
<dbReference type="InterPro" id="IPR003769">
    <property type="entry name" value="ClpS_core"/>
</dbReference>
<dbReference type="Proteomes" id="UP001176478">
    <property type="component" value="Unassembled WGS sequence"/>
</dbReference>
<dbReference type="GO" id="GO:0006508">
    <property type="term" value="P:proteolysis"/>
    <property type="evidence" value="ECO:0007669"/>
    <property type="project" value="UniProtKB-KW"/>
</dbReference>
<dbReference type="NCBIfam" id="NF000670">
    <property type="entry name" value="PRK00033.1-3"/>
    <property type="match status" value="1"/>
</dbReference>
<comment type="caution">
    <text evidence="3">The sequence shown here is derived from an EMBL/GenBank/DDBJ whole genome shotgun (WGS) entry which is preliminary data.</text>
</comment>
<dbReference type="HAMAP" id="MF_00302">
    <property type="entry name" value="ClpS"/>
    <property type="match status" value="1"/>
</dbReference>
<keyword evidence="3" id="KW-0645">Protease</keyword>
<gene>
    <name evidence="1 3" type="primary">clpS</name>
    <name evidence="3" type="ORF">Q5E86_05380</name>
</gene>
<keyword evidence="4" id="KW-1185">Reference proteome</keyword>
<evidence type="ECO:0000313" key="4">
    <source>
        <dbReference type="Proteomes" id="UP001176478"/>
    </source>
</evidence>
<comment type="subunit">
    <text evidence="1">Binds to the N-terminal domain of the chaperone ClpA.</text>
</comment>
<dbReference type="InterPro" id="IPR014719">
    <property type="entry name" value="Ribosomal_bL12_C/ClpS-like"/>
</dbReference>
<evidence type="ECO:0000313" key="3">
    <source>
        <dbReference type="EMBL" id="MDO7855807.1"/>
    </source>
</evidence>
<dbReference type="EMBL" id="JAUQTG010000002">
    <property type="protein sequence ID" value="MDO7855807.1"/>
    <property type="molecule type" value="Genomic_DNA"/>
</dbReference>
<organism evidence="3 4">
    <name type="scientific">Providencia huashanensis</name>
    <dbReference type="NCBI Taxonomy" id="3037798"/>
    <lineage>
        <taxon>Bacteria</taxon>
        <taxon>Pseudomonadati</taxon>
        <taxon>Pseudomonadota</taxon>
        <taxon>Gammaproteobacteria</taxon>
        <taxon>Enterobacterales</taxon>
        <taxon>Morganellaceae</taxon>
        <taxon>Providencia</taxon>
    </lineage>
</organism>
<comment type="function">
    <text evidence="1">Involved in the modulation of the specificity of the ClpAP-mediated ATP-dependent protein degradation.</text>
</comment>
<sequence length="109" mass="12560">MSDFLGTFKTDVIFKDEVEQTLQPPSMYKVLLNNDDYTPMDFVVEVLQKYFSFDEERATQIMLDVHIQGKGVCGIFTAEVAETKAAQVNTFAREHEYPLLCTIEKVWLV</sequence>
<reference evidence="3" key="1">
    <citation type="submission" date="2023-07" db="EMBL/GenBank/DDBJ databases">
        <authorList>
            <person name="Yang W."/>
            <person name="Chen J."/>
            <person name="Ji P."/>
            <person name="Hu F."/>
        </authorList>
    </citation>
    <scope>NUCLEOTIDE SEQUENCE</scope>
    <source>
        <strain evidence="3">CRE-138-0111</strain>
    </source>
</reference>
<protein>
    <recommendedName>
        <fullName evidence="1">ATP-dependent Clp protease adapter protein ClpS</fullName>
    </recommendedName>
</protein>
<feature type="domain" description="Adaptor protein ClpS core" evidence="2">
    <location>
        <begin position="24"/>
        <end position="102"/>
    </location>
</feature>
<dbReference type="SUPFAM" id="SSF54736">
    <property type="entry name" value="ClpS-like"/>
    <property type="match status" value="1"/>
</dbReference>
<name>A0ABT9AMQ0_9GAMM</name>
<comment type="similarity">
    <text evidence="1">Belongs to the ClpS family.</text>
</comment>
<evidence type="ECO:0000259" key="2">
    <source>
        <dbReference type="Pfam" id="PF02617"/>
    </source>
</evidence>
<dbReference type="InterPro" id="IPR022935">
    <property type="entry name" value="ClpS"/>
</dbReference>
<dbReference type="Gene3D" id="3.30.1390.10">
    <property type="match status" value="1"/>
</dbReference>
<dbReference type="NCBIfam" id="NF000672">
    <property type="entry name" value="PRK00033.1-5"/>
    <property type="match status" value="1"/>
</dbReference>
<keyword evidence="3" id="KW-0378">Hydrolase</keyword>
<dbReference type="GO" id="GO:0008233">
    <property type="term" value="F:peptidase activity"/>
    <property type="evidence" value="ECO:0007669"/>
    <property type="project" value="UniProtKB-KW"/>
</dbReference>
<reference evidence="3" key="2">
    <citation type="journal article" date="2024" name="Int. J. Antimicrob. Agents">
        <title>Identification of a novel Providencia species showing multi-drug-resistant in three patients with hospital-acquired infection.</title>
        <authorList>
            <person name="Yang W."/>
            <person name="Chen J."/>
            <person name="Yang F."/>
            <person name="Ji P."/>
            <person name="Shen S."/>
            <person name="Yin D."/>
            <person name="Hu F."/>
        </authorList>
    </citation>
    <scope>NUCLEOTIDE SEQUENCE</scope>
    <source>
        <strain evidence="3">CRE-138-0111</strain>
    </source>
</reference>
<dbReference type="PANTHER" id="PTHR33473">
    <property type="entry name" value="ATP-DEPENDENT CLP PROTEASE ADAPTER PROTEIN CLPS1, CHLOROPLASTIC"/>
    <property type="match status" value="1"/>
</dbReference>